<keyword evidence="2" id="KW-0472">Membrane</keyword>
<proteinExistence type="predicted"/>
<name>A0A914Q7Z5_9BILA</name>
<keyword evidence="3" id="KW-1185">Reference proteome</keyword>
<dbReference type="Proteomes" id="UP000887578">
    <property type="component" value="Unplaced"/>
</dbReference>
<accession>A0A914Q7Z5</accession>
<dbReference type="WBParaSite" id="PDA_v2.g27648.t1">
    <property type="protein sequence ID" value="PDA_v2.g27648.t1"/>
    <property type="gene ID" value="PDA_v2.g27648"/>
</dbReference>
<sequence>MNDSGEINGIAGDTKVVRYLYTHYKLEEEYNNTKILNRFWWYFLEALKQCFSQIDSLEMGDVRKSYMNWIRWNMVEIIMKLQMFLTIRDLRENYGTFLNMIQKIKNFEENYFQLSRAEKSVKNEYSHTINIMKEKEKELYFIQHNLRVVQKAGMLLMNYLSYLTNRYCVNSIDDESMEQLENDVNYLITALRQRDDKLASDIRTTFQNFQNFVTLDEAASIAQEELMQKAMELIDIKANQTALQNVLEQIKKIKTEAGKQMGKAIKYTDAFTLGIAIISGGVFTGLVFALDVFLIESIALGTVVYSSMLITSSAGVYFSVANLALTGGRILPFQLEAQENIKKLLEQTKPYDLIFQDDKKNDDNGNNNNNDNYDDDNDDDDNDSENSNNGDNAESGDDGSTDDVESWDTSDDGSKEEVGEEDNENQMPLTVENLMIALNKVGDAVEKELNKTDQQNIITQQEMVEIQRDQNQINEALNLSRKYLQPKKPAKNS</sequence>
<evidence type="ECO:0000313" key="4">
    <source>
        <dbReference type="WBParaSite" id="PDA_v2.g27648.t1"/>
    </source>
</evidence>
<feature type="compositionally biased region" description="Acidic residues" evidence="1">
    <location>
        <begin position="394"/>
        <end position="411"/>
    </location>
</feature>
<feature type="compositionally biased region" description="Acidic residues" evidence="1">
    <location>
        <begin position="372"/>
        <end position="384"/>
    </location>
</feature>
<evidence type="ECO:0000256" key="2">
    <source>
        <dbReference type="SAM" id="Phobius"/>
    </source>
</evidence>
<feature type="transmembrane region" description="Helical" evidence="2">
    <location>
        <begin position="270"/>
        <end position="290"/>
    </location>
</feature>
<reference evidence="4" key="1">
    <citation type="submission" date="2022-11" db="UniProtKB">
        <authorList>
            <consortium name="WormBaseParasite"/>
        </authorList>
    </citation>
    <scope>IDENTIFICATION</scope>
</reference>
<evidence type="ECO:0000256" key="1">
    <source>
        <dbReference type="SAM" id="MobiDB-lite"/>
    </source>
</evidence>
<organism evidence="3 4">
    <name type="scientific">Panagrolaimus davidi</name>
    <dbReference type="NCBI Taxonomy" id="227884"/>
    <lineage>
        <taxon>Eukaryota</taxon>
        <taxon>Metazoa</taxon>
        <taxon>Ecdysozoa</taxon>
        <taxon>Nematoda</taxon>
        <taxon>Chromadorea</taxon>
        <taxon>Rhabditida</taxon>
        <taxon>Tylenchina</taxon>
        <taxon>Panagrolaimomorpha</taxon>
        <taxon>Panagrolaimoidea</taxon>
        <taxon>Panagrolaimidae</taxon>
        <taxon>Panagrolaimus</taxon>
    </lineage>
</organism>
<keyword evidence="2" id="KW-1133">Transmembrane helix</keyword>
<feature type="transmembrane region" description="Helical" evidence="2">
    <location>
        <begin position="302"/>
        <end position="325"/>
    </location>
</feature>
<protein>
    <submittedName>
        <fullName evidence="4">Uncharacterized protein</fullName>
    </submittedName>
</protein>
<feature type="region of interest" description="Disordered" evidence="1">
    <location>
        <begin position="356"/>
        <end position="427"/>
    </location>
</feature>
<evidence type="ECO:0000313" key="3">
    <source>
        <dbReference type="Proteomes" id="UP000887578"/>
    </source>
</evidence>
<dbReference type="AlphaFoldDB" id="A0A914Q7Z5"/>
<keyword evidence="2" id="KW-0812">Transmembrane</keyword>